<evidence type="ECO:0000256" key="5">
    <source>
        <dbReference type="ARBA" id="ARBA00022989"/>
    </source>
</evidence>
<evidence type="ECO:0000256" key="2">
    <source>
        <dbReference type="ARBA" id="ARBA00007104"/>
    </source>
</evidence>
<evidence type="ECO:0000256" key="8">
    <source>
        <dbReference type="SAM" id="SignalP"/>
    </source>
</evidence>
<gene>
    <name evidence="10" type="ORF">SHERM_01344</name>
</gene>
<comment type="similarity">
    <text evidence="2">Belongs to the EMP24/GP25L family.</text>
</comment>
<proteinExistence type="inferred from homology"/>
<evidence type="ECO:0000256" key="4">
    <source>
        <dbReference type="ARBA" id="ARBA00022729"/>
    </source>
</evidence>
<keyword evidence="6 7" id="KW-0472">Membrane</keyword>
<dbReference type="Pfam" id="PF01105">
    <property type="entry name" value="EMP24_GP25L"/>
    <property type="match status" value="1"/>
</dbReference>
<protein>
    <submittedName>
        <fullName evidence="10">Transmembrane emp24 domain-containing protein p24delta3</fullName>
    </submittedName>
</protein>
<sequence>MKLTAARRLPAVMLALSAAAPAARGILFDLASSGVKCVSEKLGNNAVVLVNFVALYGEHDNFNATLAPSISVKGLDLEIRKLEEAVDSIHHNMISMMHRQMDMTLVNLKMNVRVAHYSIVSIGLCISASVLHFGYLKRYFWKKKLI</sequence>
<evidence type="ECO:0000256" key="7">
    <source>
        <dbReference type="SAM" id="Phobius"/>
    </source>
</evidence>
<feature type="domain" description="GOLD" evidence="9">
    <location>
        <begin position="37"/>
        <end position="140"/>
    </location>
</feature>
<evidence type="ECO:0000313" key="11">
    <source>
        <dbReference type="Proteomes" id="UP001153555"/>
    </source>
</evidence>
<comment type="subcellular location">
    <subcellularLocation>
        <location evidence="1">Membrane</location>
        <topology evidence="1">Single-pass type I membrane protein</topology>
    </subcellularLocation>
</comment>
<dbReference type="EMBL" id="CACSLK010016925">
    <property type="protein sequence ID" value="CAA0818491.1"/>
    <property type="molecule type" value="Genomic_DNA"/>
</dbReference>
<dbReference type="Proteomes" id="UP001153555">
    <property type="component" value="Unassembled WGS sequence"/>
</dbReference>
<dbReference type="InterPro" id="IPR009038">
    <property type="entry name" value="GOLD_dom"/>
</dbReference>
<keyword evidence="3 7" id="KW-0812">Transmembrane</keyword>
<evidence type="ECO:0000256" key="6">
    <source>
        <dbReference type="ARBA" id="ARBA00023136"/>
    </source>
</evidence>
<name>A0A9N7R949_STRHE</name>
<dbReference type="PANTHER" id="PTHR22811">
    <property type="entry name" value="TRANSMEMBRANE EMP24 DOMAIN-CONTAINING PROTEIN"/>
    <property type="match status" value="1"/>
</dbReference>
<feature type="chain" id="PRO_5040237678" evidence="8">
    <location>
        <begin position="26"/>
        <end position="146"/>
    </location>
</feature>
<keyword evidence="4 8" id="KW-0732">Signal</keyword>
<dbReference type="InterPro" id="IPR015720">
    <property type="entry name" value="Emp24-like"/>
</dbReference>
<evidence type="ECO:0000256" key="3">
    <source>
        <dbReference type="ARBA" id="ARBA00022692"/>
    </source>
</evidence>
<organism evidence="10 11">
    <name type="scientific">Striga hermonthica</name>
    <name type="common">Purple witchweed</name>
    <name type="synonym">Buchnera hermonthica</name>
    <dbReference type="NCBI Taxonomy" id="68872"/>
    <lineage>
        <taxon>Eukaryota</taxon>
        <taxon>Viridiplantae</taxon>
        <taxon>Streptophyta</taxon>
        <taxon>Embryophyta</taxon>
        <taxon>Tracheophyta</taxon>
        <taxon>Spermatophyta</taxon>
        <taxon>Magnoliopsida</taxon>
        <taxon>eudicotyledons</taxon>
        <taxon>Gunneridae</taxon>
        <taxon>Pentapetalae</taxon>
        <taxon>asterids</taxon>
        <taxon>lamiids</taxon>
        <taxon>Lamiales</taxon>
        <taxon>Orobanchaceae</taxon>
        <taxon>Buchnereae</taxon>
        <taxon>Striga</taxon>
    </lineage>
</organism>
<dbReference type="OrthoDB" id="759142at2759"/>
<evidence type="ECO:0000259" key="9">
    <source>
        <dbReference type="Pfam" id="PF01105"/>
    </source>
</evidence>
<evidence type="ECO:0000256" key="1">
    <source>
        <dbReference type="ARBA" id="ARBA00004479"/>
    </source>
</evidence>
<keyword evidence="11" id="KW-1185">Reference proteome</keyword>
<reference evidence="10" key="1">
    <citation type="submission" date="2019-12" db="EMBL/GenBank/DDBJ databases">
        <authorList>
            <person name="Scholes J."/>
        </authorList>
    </citation>
    <scope>NUCLEOTIDE SEQUENCE</scope>
</reference>
<feature type="signal peptide" evidence="8">
    <location>
        <begin position="1"/>
        <end position="25"/>
    </location>
</feature>
<accession>A0A9N7R949</accession>
<dbReference type="GO" id="GO:0016020">
    <property type="term" value="C:membrane"/>
    <property type="evidence" value="ECO:0007669"/>
    <property type="project" value="UniProtKB-SubCell"/>
</dbReference>
<feature type="transmembrane region" description="Helical" evidence="7">
    <location>
        <begin position="114"/>
        <end position="136"/>
    </location>
</feature>
<comment type="caution">
    <text evidence="10">The sequence shown here is derived from an EMBL/GenBank/DDBJ whole genome shotgun (WGS) entry which is preliminary data.</text>
</comment>
<keyword evidence="5 7" id="KW-1133">Transmembrane helix</keyword>
<dbReference type="AlphaFoldDB" id="A0A9N7R949"/>
<evidence type="ECO:0000313" key="10">
    <source>
        <dbReference type="EMBL" id="CAA0818491.1"/>
    </source>
</evidence>